<evidence type="ECO:0000313" key="4">
    <source>
        <dbReference type="Proteomes" id="UP000294575"/>
    </source>
</evidence>
<gene>
    <name evidence="3" type="ORF">DFQ45_11230</name>
</gene>
<dbReference type="AlphaFoldDB" id="A0A4R6TW63"/>
<organism evidence="3 4">
    <name type="scientific">Thiopseudomonas denitrificans</name>
    <dbReference type="NCBI Taxonomy" id="1501432"/>
    <lineage>
        <taxon>Bacteria</taxon>
        <taxon>Pseudomonadati</taxon>
        <taxon>Pseudomonadota</taxon>
        <taxon>Gammaproteobacteria</taxon>
        <taxon>Pseudomonadales</taxon>
        <taxon>Pseudomonadaceae</taxon>
        <taxon>Thiopseudomonas</taxon>
    </lineage>
</organism>
<keyword evidence="4" id="KW-1185">Reference proteome</keyword>
<protein>
    <recommendedName>
        <fullName evidence="5">DUF2271 domain-containing protein</fullName>
    </recommendedName>
</protein>
<dbReference type="Pfam" id="PF10029">
    <property type="entry name" value="DUF2271"/>
    <property type="match status" value="1"/>
</dbReference>
<feature type="chain" id="PRO_5020922260" description="DUF2271 domain-containing protein" evidence="2">
    <location>
        <begin position="20"/>
        <end position="169"/>
    </location>
</feature>
<evidence type="ECO:0000256" key="1">
    <source>
        <dbReference type="SAM" id="MobiDB-lite"/>
    </source>
</evidence>
<feature type="signal peptide" evidence="2">
    <location>
        <begin position="1"/>
        <end position="19"/>
    </location>
</feature>
<dbReference type="EMBL" id="SNYK01000012">
    <property type="protein sequence ID" value="TDQ36483.1"/>
    <property type="molecule type" value="Genomic_DNA"/>
</dbReference>
<comment type="caution">
    <text evidence="3">The sequence shown here is derived from an EMBL/GenBank/DDBJ whole genome shotgun (WGS) entry which is preliminary data.</text>
</comment>
<feature type="region of interest" description="Disordered" evidence="1">
    <location>
        <begin position="149"/>
        <end position="169"/>
    </location>
</feature>
<proteinExistence type="predicted"/>
<keyword evidence="2" id="KW-0732">Signal</keyword>
<evidence type="ECO:0000256" key="2">
    <source>
        <dbReference type="SAM" id="SignalP"/>
    </source>
</evidence>
<dbReference type="Proteomes" id="UP000294575">
    <property type="component" value="Unassembled WGS sequence"/>
</dbReference>
<dbReference type="PIRSF" id="PIRSF014995">
    <property type="entry name" value="UCP014995"/>
    <property type="match status" value="1"/>
</dbReference>
<dbReference type="OrthoDB" id="195316at2"/>
<reference evidence="3 4" key="1">
    <citation type="submission" date="2019-03" db="EMBL/GenBank/DDBJ databases">
        <title>Genomic Encyclopedia of Type Strains, Phase IV (KMG-IV): sequencing the most valuable type-strain genomes for metagenomic binning, comparative biology and taxonomic classification.</title>
        <authorList>
            <person name="Goeker M."/>
        </authorList>
    </citation>
    <scope>NUCLEOTIDE SEQUENCE [LARGE SCALE GENOMIC DNA]</scope>
    <source>
        <strain evidence="3 4">DSM 28679</strain>
    </source>
</reference>
<evidence type="ECO:0000313" key="3">
    <source>
        <dbReference type="EMBL" id="TDQ36483.1"/>
    </source>
</evidence>
<accession>A0A4R6TW63</accession>
<name>A0A4R6TW63_9GAMM</name>
<dbReference type="InterPro" id="IPR014469">
    <property type="entry name" value="DUF2271"/>
</dbReference>
<evidence type="ECO:0008006" key="5">
    <source>
        <dbReference type="Google" id="ProtNLM"/>
    </source>
</evidence>
<sequence length="169" mass="19124">MRKLFLPLALLTASPLLSAARMDIDVEIPRLDVAEYHRPYVALWLEQDGRHVANLNVWYDIKMKDNEGEKWLKDMRQWWRRSGRTLEFPVDGVSAATRAPGVHNLTFSASDDALKGLQAGEFQLLVEAAREVGGRELLRIPLQWPIDQQQTGEARGSHELGRIAATLTP</sequence>
<dbReference type="RefSeq" id="WP_101496026.1">
    <property type="nucleotide sequence ID" value="NZ_LNJZ01000003.1"/>
</dbReference>